<evidence type="ECO:0000313" key="2">
    <source>
        <dbReference type="Proteomes" id="UP001470230"/>
    </source>
</evidence>
<gene>
    <name evidence="1" type="ORF">M9Y10_000627</name>
</gene>
<comment type="caution">
    <text evidence="1">The sequence shown here is derived from an EMBL/GenBank/DDBJ whole genome shotgun (WGS) entry which is preliminary data.</text>
</comment>
<protein>
    <recommendedName>
        <fullName evidence="3">Transposase</fullName>
    </recommendedName>
</protein>
<evidence type="ECO:0000313" key="1">
    <source>
        <dbReference type="EMBL" id="KAK8898343.1"/>
    </source>
</evidence>
<dbReference type="Proteomes" id="UP001470230">
    <property type="component" value="Unassembled WGS sequence"/>
</dbReference>
<sequence>MEDVDPQLRWKVFEGACEESLHRIRSHVALKLNIEPSYIYHKRNKHQFTNIRHEELFSIQRRLNNLKKLGSDIELVNKLDKLAEDSNFLK</sequence>
<name>A0ABR2L4R8_9EUKA</name>
<keyword evidence="2" id="KW-1185">Reference proteome</keyword>
<evidence type="ECO:0008006" key="3">
    <source>
        <dbReference type="Google" id="ProtNLM"/>
    </source>
</evidence>
<dbReference type="EMBL" id="JAPFFF010000001">
    <property type="protein sequence ID" value="KAK8898343.1"/>
    <property type="molecule type" value="Genomic_DNA"/>
</dbReference>
<reference evidence="1 2" key="1">
    <citation type="submission" date="2024-04" db="EMBL/GenBank/DDBJ databases">
        <title>Tritrichomonas musculus Genome.</title>
        <authorList>
            <person name="Alves-Ferreira E."/>
            <person name="Grigg M."/>
            <person name="Lorenzi H."/>
            <person name="Galac M."/>
        </authorList>
    </citation>
    <scope>NUCLEOTIDE SEQUENCE [LARGE SCALE GENOMIC DNA]</scope>
    <source>
        <strain evidence="1 2">EAF2021</strain>
    </source>
</reference>
<proteinExistence type="predicted"/>
<organism evidence="1 2">
    <name type="scientific">Tritrichomonas musculus</name>
    <dbReference type="NCBI Taxonomy" id="1915356"/>
    <lineage>
        <taxon>Eukaryota</taxon>
        <taxon>Metamonada</taxon>
        <taxon>Parabasalia</taxon>
        <taxon>Tritrichomonadida</taxon>
        <taxon>Tritrichomonadidae</taxon>
        <taxon>Tritrichomonas</taxon>
    </lineage>
</organism>
<accession>A0ABR2L4R8</accession>